<feature type="transmembrane region" description="Helical" evidence="1">
    <location>
        <begin position="104"/>
        <end position="129"/>
    </location>
</feature>
<name>A0A518EP86_9BACT</name>
<feature type="transmembrane region" description="Helical" evidence="1">
    <location>
        <begin position="6"/>
        <end position="25"/>
    </location>
</feature>
<feature type="transmembrane region" description="Helical" evidence="1">
    <location>
        <begin position="37"/>
        <end position="59"/>
    </location>
</feature>
<protein>
    <submittedName>
        <fullName evidence="2">Uncharacterized protein</fullName>
    </submittedName>
</protein>
<keyword evidence="1" id="KW-0812">Transmembrane</keyword>
<feature type="transmembrane region" description="Helical" evidence="1">
    <location>
        <begin position="141"/>
        <end position="158"/>
    </location>
</feature>
<dbReference type="EMBL" id="CP036434">
    <property type="protein sequence ID" value="QDV05895.1"/>
    <property type="molecule type" value="Genomic_DNA"/>
</dbReference>
<dbReference type="Proteomes" id="UP000320390">
    <property type="component" value="Chromosome"/>
</dbReference>
<dbReference type="RefSeq" id="WP_419191052.1">
    <property type="nucleotide sequence ID" value="NZ_CP036434.1"/>
</dbReference>
<evidence type="ECO:0000256" key="1">
    <source>
        <dbReference type="SAM" id="Phobius"/>
    </source>
</evidence>
<organism evidence="2 3">
    <name type="scientific">Saltatorellus ferox</name>
    <dbReference type="NCBI Taxonomy" id="2528018"/>
    <lineage>
        <taxon>Bacteria</taxon>
        <taxon>Pseudomonadati</taxon>
        <taxon>Planctomycetota</taxon>
        <taxon>Planctomycetia</taxon>
        <taxon>Planctomycetia incertae sedis</taxon>
        <taxon>Saltatorellus</taxon>
    </lineage>
</organism>
<keyword evidence="3" id="KW-1185">Reference proteome</keyword>
<feature type="transmembrane region" description="Helical" evidence="1">
    <location>
        <begin position="354"/>
        <end position="373"/>
    </location>
</feature>
<accession>A0A518EP86</accession>
<keyword evidence="1" id="KW-0472">Membrane</keyword>
<sequence length="400" mass="43348">MFEINAWAAIGFVLAAYAVVGNDALQTLGTFITSNGRLHWSVLFGFAALILVATFTYGYCQSYGELVDASGQVLSGVGDPSFGRLDNVKKYPVFDVQWYHTVPALGLLILTRFGVPVSTSFMVLAVFASIEGLTSMIKKSLLGYGLAFALGLGLYLILAKTVEKHFSANGHAQNRKRWVLLQWTSTTWLWSVWLMQDFANIFVFLPRQLQPMEAIAGLAVILVLLAITFANRGGPVQKVLKSKTSVTDIRSATIIDFLFAGLLYYFKERSKIPMSTTWVFLGLIAGREYAFAMMGRKTTLLNVSRIALSDLAKATIGLVVSIDMARGLPWIAEGLEGGAGAFALVSLHGGNSSTLAFLVASNALLIPCGLFLMRPSRMQTWVLAGSMATAAVAFLGIAIR</sequence>
<feature type="transmembrane region" description="Helical" evidence="1">
    <location>
        <begin position="249"/>
        <end position="266"/>
    </location>
</feature>
<dbReference type="AlphaFoldDB" id="A0A518EP86"/>
<keyword evidence="1" id="KW-1133">Transmembrane helix</keyword>
<proteinExistence type="predicted"/>
<gene>
    <name evidence="2" type="ORF">Poly30_13980</name>
</gene>
<feature type="transmembrane region" description="Helical" evidence="1">
    <location>
        <begin position="380"/>
        <end position="399"/>
    </location>
</feature>
<evidence type="ECO:0000313" key="3">
    <source>
        <dbReference type="Proteomes" id="UP000320390"/>
    </source>
</evidence>
<reference evidence="2 3" key="1">
    <citation type="submission" date="2019-02" db="EMBL/GenBank/DDBJ databases">
        <title>Deep-cultivation of Planctomycetes and their phenomic and genomic characterization uncovers novel biology.</title>
        <authorList>
            <person name="Wiegand S."/>
            <person name="Jogler M."/>
            <person name="Boedeker C."/>
            <person name="Pinto D."/>
            <person name="Vollmers J."/>
            <person name="Rivas-Marin E."/>
            <person name="Kohn T."/>
            <person name="Peeters S.H."/>
            <person name="Heuer A."/>
            <person name="Rast P."/>
            <person name="Oberbeckmann S."/>
            <person name="Bunk B."/>
            <person name="Jeske O."/>
            <person name="Meyerdierks A."/>
            <person name="Storesund J.E."/>
            <person name="Kallscheuer N."/>
            <person name="Luecker S."/>
            <person name="Lage O.M."/>
            <person name="Pohl T."/>
            <person name="Merkel B.J."/>
            <person name="Hornburger P."/>
            <person name="Mueller R.-W."/>
            <person name="Bruemmer F."/>
            <person name="Labrenz M."/>
            <person name="Spormann A.M."/>
            <person name="Op den Camp H."/>
            <person name="Overmann J."/>
            <person name="Amann R."/>
            <person name="Jetten M.S.M."/>
            <person name="Mascher T."/>
            <person name="Medema M.H."/>
            <person name="Devos D.P."/>
            <person name="Kaster A.-K."/>
            <person name="Ovreas L."/>
            <person name="Rohde M."/>
            <person name="Galperin M.Y."/>
            <person name="Jogler C."/>
        </authorList>
    </citation>
    <scope>NUCLEOTIDE SEQUENCE [LARGE SCALE GENOMIC DNA]</scope>
    <source>
        <strain evidence="2 3">Poly30</strain>
    </source>
</reference>
<feature type="transmembrane region" description="Helical" evidence="1">
    <location>
        <begin position="212"/>
        <end position="229"/>
    </location>
</feature>
<evidence type="ECO:0000313" key="2">
    <source>
        <dbReference type="EMBL" id="QDV05895.1"/>
    </source>
</evidence>